<keyword evidence="2" id="KW-1133">Transmembrane helix</keyword>
<feature type="transmembrane region" description="Helical" evidence="2">
    <location>
        <begin position="119"/>
        <end position="138"/>
    </location>
</feature>
<dbReference type="EMBL" id="VBAM01000058">
    <property type="protein sequence ID" value="TMJ15438.1"/>
    <property type="molecule type" value="Genomic_DNA"/>
</dbReference>
<evidence type="ECO:0000256" key="2">
    <source>
        <dbReference type="SAM" id="Phobius"/>
    </source>
</evidence>
<protein>
    <submittedName>
        <fullName evidence="4">DMT family transporter</fullName>
    </submittedName>
</protein>
<evidence type="ECO:0000259" key="3">
    <source>
        <dbReference type="Pfam" id="PF00892"/>
    </source>
</evidence>
<feature type="transmembrane region" description="Helical" evidence="2">
    <location>
        <begin position="62"/>
        <end position="84"/>
    </location>
</feature>
<feature type="transmembrane region" description="Helical" evidence="2">
    <location>
        <begin position="174"/>
        <end position="192"/>
    </location>
</feature>
<feature type="transmembrane region" description="Helical" evidence="2">
    <location>
        <begin position="235"/>
        <end position="255"/>
    </location>
</feature>
<feature type="transmembrane region" description="Helical" evidence="2">
    <location>
        <begin position="261"/>
        <end position="279"/>
    </location>
</feature>
<proteinExistence type="inferred from homology"/>
<dbReference type="SUPFAM" id="SSF103481">
    <property type="entry name" value="Multidrug resistance efflux transporter EmrE"/>
    <property type="match status" value="2"/>
</dbReference>
<keyword evidence="2" id="KW-0812">Transmembrane</keyword>
<dbReference type="Proteomes" id="UP000320393">
    <property type="component" value="Unassembled WGS sequence"/>
</dbReference>
<evidence type="ECO:0000313" key="5">
    <source>
        <dbReference type="Proteomes" id="UP000320393"/>
    </source>
</evidence>
<gene>
    <name evidence="4" type="ORF">E6H02_01930</name>
</gene>
<reference evidence="4 5" key="1">
    <citation type="journal article" date="2019" name="Nat. Microbiol.">
        <title>Mediterranean grassland soil C-N compound turnover is dependent on rainfall and depth, and is mediated by genomically divergent microorganisms.</title>
        <authorList>
            <person name="Diamond S."/>
            <person name="Andeer P.F."/>
            <person name="Li Z."/>
            <person name="Crits-Christoph A."/>
            <person name="Burstein D."/>
            <person name="Anantharaman K."/>
            <person name="Lane K.R."/>
            <person name="Thomas B.C."/>
            <person name="Pan C."/>
            <person name="Northen T.R."/>
            <person name="Banfield J.F."/>
        </authorList>
    </citation>
    <scope>NUCLEOTIDE SEQUENCE [LARGE SCALE GENOMIC DNA]</scope>
    <source>
        <strain evidence="4">NP_5</strain>
    </source>
</reference>
<dbReference type="PANTHER" id="PTHR22911">
    <property type="entry name" value="ACYL-MALONYL CONDENSING ENZYME-RELATED"/>
    <property type="match status" value="1"/>
</dbReference>
<name>A0A537M5B0_9BACT</name>
<comment type="similarity">
    <text evidence="1">Belongs to the EamA transporter family.</text>
</comment>
<feature type="transmembrane region" description="Helical" evidence="2">
    <location>
        <begin position="30"/>
        <end position="50"/>
    </location>
</feature>
<dbReference type="GO" id="GO:0016020">
    <property type="term" value="C:membrane"/>
    <property type="evidence" value="ECO:0007669"/>
    <property type="project" value="InterPro"/>
</dbReference>
<comment type="caution">
    <text evidence="4">The sequence shown here is derived from an EMBL/GenBank/DDBJ whole genome shotgun (WGS) entry which is preliminary data.</text>
</comment>
<dbReference type="Pfam" id="PF00892">
    <property type="entry name" value="EamA"/>
    <property type="match status" value="2"/>
</dbReference>
<evidence type="ECO:0000313" key="4">
    <source>
        <dbReference type="EMBL" id="TMJ15438.1"/>
    </source>
</evidence>
<organism evidence="4 5">
    <name type="scientific">Candidatus Segetimicrobium genomatis</name>
    <dbReference type="NCBI Taxonomy" id="2569760"/>
    <lineage>
        <taxon>Bacteria</taxon>
        <taxon>Bacillati</taxon>
        <taxon>Candidatus Sysuimicrobiota</taxon>
        <taxon>Candidatus Sysuimicrobiia</taxon>
        <taxon>Candidatus Sysuimicrobiales</taxon>
        <taxon>Candidatus Segetimicrobiaceae</taxon>
        <taxon>Candidatus Segetimicrobium</taxon>
    </lineage>
</organism>
<feature type="transmembrane region" description="Helical" evidence="2">
    <location>
        <begin position="144"/>
        <end position="162"/>
    </location>
</feature>
<dbReference type="AlphaFoldDB" id="A0A537M5B0"/>
<sequence length="283" mass="29061">MASALILAAAVLFGVSPIIAKVAYAYGVTPLTLVSLRATIGGLAVWLGVAVTRRITPLPWTLFVRLLALGLTIVPFQVFTYFYALSQLPASSASVIANSAPVHVAWMGRLFLGESLHAADVAILVGIIGGAVLVAGQTPYTGQPLGLAALATATLASAFYLVAQRRLVRDVAPLAVLSVILPASAAVYWSAGVATGQIHLAMPAAAWLATVGGAIAGSLGSLLVLIALQVTPATRAAMLGMFEPVVTVVLSVVLLGDLMTWLRALGIAVVLGGIALIHLRRFA</sequence>
<accession>A0A537M5B0</accession>
<feature type="domain" description="EamA" evidence="3">
    <location>
        <begin position="4"/>
        <end position="134"/>
    </location>
</feature>
<evidence type="ECO:0000256" key="1">
    <source>
        <dbReference type="ARBA" id="ARBA00007362"/>
    </source>
</evidence>
<keyword evidence="2" id="KW-0472">Membrane</keyword>
<dbReference type="PANTHER" id="PTHR22911:SF137">
    <property type="entry name" value="SOLUTE CARRIER FAMILY 35 MEMBER G2-RELATED"/>
    <property type="match status" value="1"/>
</dbReference>
<feature type="transmembrane region" description="Helical" evidence="2">
    <location>
        <begin position="204"/>
        <end position="228"/>
    </location>
</feature>
<dbReference type="InterPro" id="IPR037185">
    <property type="entry name" value="EmrE-like"/>
</dbReference>
<dbReference type="InterPro" id="IPR000620">
    <property type="entry name" value="EamA_dom"/>
</dbReference>
<feature type="domain" description="EamA" evidence="3">
    <location>
        <begin position="146"/>
        <end position="277"/>
    </location>
</feature>